<dbReference type="Proteomes" id="UP000004507">
    <property type="component" value="Unassembled WGS sequence"/>
</dbReference>
<dbReference type="SUPFAM" id="SSF52833">
    <property type="entry name" value="Thioredoxin-like"/>
    <property type="match status" value="1"/>
</dbReference>
<reference evidence="2 3" key="1">
    <citation type="submission" date="2006-01" db="EMBL/GenBank/DDBJ databases">
        <authorList>
            <person name="Hagstrom A."/>
            <person name="Ferriera S."/>
            <person name="Johnson J."/>
            <person name="Kravitz S."/>
            <person name="Halpern A."/>
            <person name="Remington K."/>
            <person name="Beeson K."/>
            <person name="Tran B."/>
            <person name="Rogers Y.-H."/>
            <person name="Friedman R."/>
            <person name="Venter J.C."/>
        </authorList>
    </citation>
    <scope>NUCLEOTIDE SEQUENCE [LARGE SCALE GENOMIC DNA]</scope>
    <source>
        <strain evidence="2 3">SKA53</strain>
    </source>
</reference>
<accession>A3V5A0</accession>
<dbReference type="GO" id="GO:0006749">
    <property type="term" value="P:glutathione metabolic process"/>
    <property type="evidence" value="ECO:0007669"/>
    <property type="project" value="TreeGrafter"/>
</dbReference>
<dbReference type="PANTHER" id="PTHR42673">
    <property type="entry name" value="MALEYLACETOACETATE ISOMERASE"/>
    <property type="match status" value="1"/>
</dbReference>
<dbReference type="PANTHER" id="PTHR42673:SF4">
    <property type="entry name" value="MALEYLACETOACETATE ISOMERASE"/>
    <property type="match status" value="1"/>
</dbReference>
<dbReference type="Gene3D" id="1.20.1050.10">
    <property type="match status" value="1"/>
</dbReference>
<dbReference type="HOGENOM" id="CLU_070658_0_0_5"/>
<evidence type="ECO:0000313" key="3">
    <source>
        <dbReference type="Proteomes" id="UP000004507"/>
    </source>
</evidence>
<feature type="domain" description="GST N-terminal" evidence="1">
    <location>
        <begin position="26"/>
        <end position="91"/>
    </location>
</feature>
<evidence type="ECO:0000259" key="1">
    <source>
        <dbReference type="Pfam" id="PF13409"/>
    </source>
</evidence>
<sequence>MSLCRASIGGYSLRMTYTIYIGDRTFSSWSLRGWLMLEKFGLPYQTRMVGLYAGTMAAELAHIAPARTVPAMTTPEGFVLTDSLAMAETLVERHPDMALYPHDPAARALARSICAEMHSGFGALRGQCPNMIAHVWDGFTPSDAVLADLARIEELWALARARHGTDSPWLFGDYSLADVFYAPVAMRITTYGLPVSAAAQTYVDAHLRDPAFVDWRKDAMTEIHDPWPYPMDLPCRDWPVNHS</sequence>
<dbReference type="EMBL" id="AAMS01000004">
    <property type="protein sequence ID" value="EAQ06818.1"/>
    <property type="molecule type" value="Genomic_DNA"/>
</dbReference>
<dbReference type="GO" id="GO:0016034">
    <property type="term" value="F:maleylacetoacetate isomerase activity"/>
    <property type="evidence" value="ECO:0007669"/>
    <property type="project" value="TreeGrafter"/>
</dbReference>
<keyword evidence="3" id="KW-1185">Reference proteome</keyword>
<dbReference type="eggNOG" id="COG0625">
    <property type="taxonomic scope" value="Bacteria"/>
</dbReference>
<dbReference type="Pfam" id="PF13409">
    <property type="entry name" value="GST_N_2"/>
    <property type="match status" value="1"/>
</dbReference>
<dbReference type="CDD" id="cd03194">
    <property type="entry name" value="GST_C_3"/>
    <property type="match status" value="1"/>
</dbReference>
<dbReference type="GO" id="GO:0004364">
    <property type="term" value="F:glutathione transferase activity"/>
    <property type="evidence" value="ECO:0007669"/>
    <property type="project" value="TreeGrafter"/>
</dbReference>
<evidence type="ECO:0000313" key="2">
    <source>
        <dbReference type="EMBL" id="EAQ06818.1"/>
    </source>
</evidence>
<dbReference type="AlphaFoldDB" id="A3V5A0"/>
<protein>
    <recommendedName>
        <fullName evidence="1">GST N-terminal domain-containing protein</fullName>
    </recommendedName>
</protein>
<dbReference type="SUPFAM" id="SSF47616">
    <property type="entry name" value="GST C-terminal domain-like"/>
    <property type="match status" value="1"/>
</dbReference>
<name>A3V5A0_9RHOB</name>
<dbReference type="InterPro" id="IPR036282">
    <property type="entry name" value="Glutathione-S-Trfase_C_sf"/>
</dbReference>
<proteinExistence type="predicted"/>
<dbReference type="STRING" id="314232.SKA53_14761"/>
<dbReference type="InterPro" id="IPR036249">
    <property type="entry name" value="Thioredoxin-like_sf"/>
</dbReference>
<dbReference type="Gene3D" id="3.40.30.10">
    <property type="entry name" value="Glutaredoxin"/>
    <property type="match status" value="1"/>
</dbReference>
<organism evidence="2 3">
    <name type="scientific">Yoonia vestfoldensis SKA53</name>
    <dbReference type="NCBI Taxonomy" id="314232"/>
    <lineage>
        <taxon>Bacteria</taxon>
        <taxon>Pseudomonadati</taxon>
        <taxon>Pseudomonadota</taxon>
        <taxon>Alphaproteobacteria</taxon>
        <taxon>Rhodobacterales</taxon>
        <taxon>Paracoccaceae</taxon>
        <taxon>Yoonia</taxon>
    </lineage>
</organism>
<dbReference type="InterPro" id="IPR004045">
    <property type="entry name" value="Glutathione_S-Trfase_N"/>
</dbReference>
<gene>
    <name evidence="2" type="ORF">SKA53_14761</name>
</gene>
<comment type="caution">
    <text evidence="2">The sequence shown here is derived from an EMBL/GenBank/DDBJ whole genome shotgun (WGS) entry which is preliminary data.</text>
</comment>
<dbReference type="GO" id="GO:0006559">
    <property type="term" value="P:L-phenylalanine catabolic process"/>
    <property type="evidence" value="ECO:0007669"/>
    <property type="project" value="TreeGrafter"/>
</dbReference>